<feature type="transmembrane region" description="Helical" evidence="7">
    <location>
        <begin position="20"/>
        <end position="40"/>
    </location>
</feature>
<dbReference type="GO" id="GO:0022857">
    <property type="term" value="F:transmembrane transporter activity"/>
    <property type="evidence" value="ECO:0007669"/>
    <property type="project" value="InterPro"/>
</dbReference>
<dbReference type="SUPFAM" id="SSF103473">
    <property type="entry name" value="MFS general substrate transporter"/>
    <property type="match status" value="1"/>
</dbReference>
<evidence type="ECO:0000256" key="1">
    <source>
        <dbReference type="ARBA" id="ARBA00004127"/>
    </source>
</evidence>
<keyword evidence="5 7" id="KW-1133">Transmembrane helix</keyword>
<name>A0AAF0I3L2_9BACT</name>
<feature type="transmembrane region" description="Helical" evidence="7">
    <location>
        <begin position="268"/>
        <end position="286"/>
    </location>
</feature>
<feature type="transmembrane region" description="Helical" evidence="7">
    <location>
        <begin position="363"/>
        <end position="385"/>
    </location>
</feature>
<dbReference type="PROSITE" id="PS50850">
    <property type="entry name" value="MFS"/>
    <property type="match status" value="1"/>
</dbReference>
<evidence type="ECO:0000256" key="3">
    <source>
        <dbReference type="ARBA" id="ARBA00022448"/>
    </source>
</evidence>
<keyword evidence="3" id="KW-0813">Transport</keyword>
<dbReference type="GO" id="GO:0016020">
    <property type="term" value="C:membrane"/>
    <property type="evidence" value="ECO:0007669"/>
    <property type="project" value="TreeGrafter"/>
</dbReference>
<evidence type="ECO:0000256" key="4">
    <source>
        <dbReference type="ARBA" id="ARBA00022692"/>
    </source>
</evidence>
<evidence type="ECO:0000313" key="10">
    <source>
        <dbReference type="Proteomes" id="UP001218638"/>
    </source>
</evidence>
<feature type="transmembrane region" description="Helical" evidence="7">
    <location>
        <begin position="85"/>
        <end position="109"/>
    </location>
</feature>
<feature type="transmembrane region" description="Helical" evidence="7">
    <location>
        <begin position="392"/>
        <end position="413"/>
    </location>
</feature>
<dbReference type="PANTHER" id="PTHR23514">
    <property type="entry name" value="BYPASS OF STOP CODON PROTEIN 6"/>
    <property type="match status" value="1"/>
</dbReference>
<feature type="transmembrane region" description="Helical" evidence="7">
    <location>
        <begin position="115"/>
        <end position="138"/>
    </location>
</feature>
<dbReference type="Proteomes" id="UP001218638">
    <property type="component" value="Chromosome"/>
</dbReference>
<dbReference type="RefSeq" id="WP_330931174.1">
    <property type="nucleotide sequence ID" value="NZ_CP119075.1"/>
</dbReference>
<dbReference type="Gene3D" id="1.20.1250.20">
    <property type="entry name" value="MFS general substrate transporter like domains"/>
    <property type="match status" value="1"/>
</dbReference>
<feature type="transmembrane region" description="Helical" evidence="7">
    <location>
        <begin position="150"/>
        <end position="171"/>
    </location>
</feature>
<dbReference type="EMBL" id="CP119075">
    <property type="protein sequence ID" value="WED65985.1"/>
    <property type="molecule type" value="Genomic_DNA"/>
</dbReference>
<feature type="domain" description="Major facilitator superfamily (MFS) profile" evidence="8">
    <location>
        <begin position="19"/>
        <end position="445"/>
    </location>
</feature>
<gene>
    <name evidence="9" type="ORF">PXH66_03865</name>
</gene>
<feature type="transmembrane region" description="Helical" evidence="7">
    <location>
        <begin position="244"/>
        <end position="261"/>
    </location>
</feature>
<dbReference type="Pfam" id="PF07690">
    <property type="entry name" value="MFS_1"/>
    <property type="match status" value="1"/>
</dbReference>
<dbReference type="GO" id="GO:0012505">
    <property type="term" value="C:endomembrane system"/>
    <property type="evidence" value="ECO:0007669"/>
    <property type="project" value="UniProtKB-SubCell"/>
</dbReference>
<feature type="transmembrane region" description="Helical" evidence="7">
    <location>
        <begin position="52"/>
        <end position="73"/>
    </location>
</feature>
<accession>A0AAF0I3L2</accession>
<dbReference type="InterPro" id="IPR036259">
    <property type="entry name" value="MFS_trans_sf"/>
</dbReference>
<evidence type="ECO:0000256" key="6">
    <source>
        <dbReference type="ARBA" id="ARBA00023136"/>
    </source>
</evidence>
<keyword evidence="6 7" id="KW-0472">Membrane</keyword>
<organism evidence="9 10">
    <name type="scientific">Synoicihabitans lomoniglobus</name>
    <dbReference type="NCBI Taxonomy" id="2909285"/>
    <lineage>
        <taxon>Bacteria</taxon>
        <taxon>Pseudomonadati</taxon>
        <taxon>Verrucomicrobiota</taxon>
        <taxon>Opitutia</taxon>
        <taxon>Opitutales</taxon>
        <taxon>Opitutaceae</taxon>
        <taxon>Synoicihabitans</taxon>
    </lineage>
</organism>
<evidence type="ECO:0000256" key="5">
    <source>
        <dbReference type="ARBA" id="ARBA00022989"/>
    </source>
</evidence>
<evidence type="ECO:0000256" key="2">
    <source>
        <dbReference type="ARBA" id="ARBA00008335"/>
    </source>
</evidence>
<dbReference type="KEGG" id="slom:PXH66_03865"/>
<keyword evidence="4 7" id="KW-0812">Transmembrane</keyword>
<dbReference type="InterPro" id="IPR011701">
    <property type="entry name" value="MFS"/>
</dbReference>
<feature type="transmembrane region" description="Helical" evidence="7">
    <location>
        <begin position="183"/>
        <end position="200"/>
    </location>
</feature>
<proteinExistence type="inferred from homology"/>
<dbReference type="PANTHER" id="PTHR23514:SF3">
    <property type="entry name" value="BYPASS OF STOP CODON PROTEIN 6"/>
    <property type="match status" value="1"/>
</dbReference>
<reference evidence="9" key="1">
    <citation type="submission" date="2023-03" db="EMBL/GenBank/DDBJ databases">
        <title>Lomoglobus Profundus gen. nov., sp. nov., a novel member of the phylum Verrucomicrobia, isolated from deep-marine sediment of South China Sea.</title>
        <authorList>
            <person name="Ahmad T."/>
            <person name="Ishaq S.E."/>
            <person name="Wang F."/>
        </authorList>
    </citation>
    <scope>NUCLEOTIDE SEQUENCE</scope>
    <source>
        <strain evidence="9">LMO-M01</strain>
    </source>
</reference>
<dbReference type="InterPro" id="IPR020846">
    <property type="entry name" value="MFS_dom"/>
</dbReference>
<feature type="transmembrane region" description="Helical" evidence="7">
    <location>
        <begin position="495"/>
        <end position="512"/>
    </location>
</feature>
<evidence type="ECO:0000256" key="7">
    <source>
        <dbReference type="SAM" id="Phobius"/>
    </source>
</evidence>
<dbReference type="AlphaFoldDB" id="A0AAF0I3L2"/>
<comment type="subcellular location">
    <subcellularLocation>
        <location evidence="1">Endomembrane system</location>
        <topology evidence="1">Multi-pass membrane protein</topology>
    </subcellularLocation>
</comment>
<sequence>MSDSSPTAAAVSPATAQRLLYAGFTAILATAIGFAIRGGILDNWGSEFGFTATQLGVIGGAGFTGFCFGIFAGGLVVDKIGYGKLVIVAFALHIVSAVVTLAPTTGMAIGTVYNYLFWGTFTFALANGTLEAVANPLVATLFPDKRTHYLNILHASWPLGLVLGGLMGWLLDDKMQVSWKLQVAMFLIPTVIYGVMFWGQRYPRSEAAEKGLSLGAMFKDVGLLGGTLIAVMLGMFFRATFPDLPVWIIVVGALAVIGAIGRITGFALGAWMLFVLFGTHIMVGAVELGTDGWIQNITGNILSSEQGKMLFVFTSLCMFILRFCADWIERKIGLSPVGLLLACAVIASLGLNLVSGITSFGGALLALTVYSIGKTFFWPTMLAIVGDRFPRTGAIAMSIMGGLGMMSAGLIGLPGLGYAKDRFASEALAASAPQVYAASQVEEPSGWLIFRDVAAIDGRILGEAKATPAPARTPADHALVAADQAGDRKTLRVDAFIPIAMAVVYLGLLLFFKSRGGYRRVTLDANGTASGS</sequence>
<evidence type="ECO:0000259" key="8">
    <source>
        <dbReference type="PROSITE" id="PS50850"/>
    </source>
</evidence>
<feature type="transmembrane region" description="Helical" evidence="7">
    <location>
        <begin position="306"/>
        <end position="325"/>
    </location>
</feature>
<feature type="transmembrane region" description="Helical" evidence="7">
    <location>
        <begin position="337"/>
        <end position="357"/>
    </location>
</feature>
<feature type="transmembrane region" description="Helical" evidence="7">
    <location>
        <begin position="221"/>
        <end position="238"/>
    </location>
</feature>
<comment type="similarity">
    <text evidence="2">Belongs to the major facilitator superfamily.</text>
</comment>
<dbReference type="InterPro" id="IPR051788">
    <property type="entry name" value="MFS_Transporter"/>
</dbReference>
<keyword evidence="10" id="KW-1185">Reference proteome</keyword>
<protein>
    <submittedName>
        <fullName evidence="9">MFS transporter</fullName>
    </submittedName>
</protein>
<evidence type="ECO:0000313" key="9">
    <source>
        <dbReference type="EMBL" id="WED65985.1"/>
    </source>
</evidence>